<evidence type="ECO:0000313" key="1">
    <source>
        <dbReference type="EMBL" id="MBL6447028.1"/>
    </source>
</evidence>
<dbReference type="AlphaFoldDB" id="A0A937FXW9"/>
<name>A0A937FXW9_9BACT</name>
<gene>
    <name evidence="1" type="ORF">JMN32_11955</name>
</gene>
<dbReference type="EMBL" id="JAEUGD010000042">
    <property type="protein sequence ID" value="MBL6447028.1"/>
    <property type="molecule type" value="Genomic_DNA"/>
</dbReference>
<dbReference type="RefSeq" id="WP_202856558.1">
    <property type="nucleotide sequence ID" value="NZ_JAEUGD010000042.1"/>
</dbReference>
<reference evidence="1" key="1">
    <citation type="submission" date="2021-01" db="EMBL/GenBank/DDBJ databases">
        <title>Fulvivirga kasyanovii gen. nov., sp nov., a novel member of the phylum Bacteroidetes isolated from seawater in a mussel farm.</title>
        <authorList>
            <person name="Zhao L.-H."/>
            <person name="Wang Z.-J."/>
        </authorList>
    </citation>
    <scope>NUCLEOTIDE SEQUENCE</scope>
    <source>
        <strain evidence="1">29W222</strain>
    </source>
</reference>
<organism evidence="1 2">
    <name type="scientific">Fulvivirga marina</name>
    <dbReference type="NCBI Taxonomy" id="2494733"/>
    <lineage>
        <taxon>Bacteria</taxon>
        <taxon>Pseudomonadati</taxon>
        <taxon>Bacteroidota</taxon>
        <taxon>Cytophagia</taxon>
        <taxon>Cytophagales</taxon>
        <taxon>Fulvivirgaceae</taxon>
        <taxon>Fulvivirga</taxon>
    </lineage>
</organism>
<proteinExistence type="predicted"/>
<accession>A0A937FXW9</accession>
<dbReference type="Proteomes" id="UP000614216">
    <property type="component" value="Unassembled WGS sequence"/>
</dbReference>
<sequence>MKKNVFVLTFMLIFVVGASFGQGYTFKVLANKGANKVKSGSEWQALKTGASLQDGDELIISENAYLGLVHASGKTLEVKAPGNHKITDLAAKVNTGGSSVASKYADFVLSKMSAEGKKNRLSATGAVHRGSGDAIQVFMPSSVGVFNDNAIIRWDSLDGQNMYVVTLKNMFDDVLLSMETENPNIELDLTNSKIAKENVVLLSVASKGDAEIKSGTYAIKRLTKADAERVKGTLNELMSDVNQETALNKYILAGFYEENNLLIDALTSYEEAIKLAPEVESYREAYVEFLLRNRLNE</sequence>
<comment type="caution">
    <text evidence="1">The sequence shown here is derived from an EMBL/GenBank/DDBJ whole genome shotgun (WGS) entry which is preliminary data.</text>
</comment>
<protein>
    <submittedName>
        <fullName evidence="1">Uncharacterized protein</fullName>
    </submittedName>
</protein>
<keyword evidence="2" id="KW-1185">Reference proteome</keyword>
<evidence type="ECO:0000313" key="2">
    <source>
        <dbReference type="Proteomes" id="UP000614216"/>
    </source>
</evidence>